<keyword evidence="4" id="KW-1185">Reference proteome</keyword>
<evidence type="ECO:0000313" key="3">
    <source>
        <dbReference type="EMBL" id="KAI9257937.1"/>
    </source>
</evidence>
<feature type="chain" id="PRO_5042106220" evidence="2">
    <location>
        <begin position="21"/>
        <end position="236"/>
    </location>
</feature>
<dbReference type="Proteomes" id="UP001209540">
    <property type="component" value="Unassembled WGS sequence"/>
</dbReference>
<evidence type="ECO:0000256" key="1">
    <source>
        <dbReference type="SAM" id="MobiDB-lite"/>
    </source>
</evidence>
<sequence>MKTIQAIILFVTVYASIVSAGLVPRAEMGEALFQYGYNPPRVNPDYCIGFRITYPTFPGLAFEVNSIQQIHWEVDPDIPHSPDIITRIRILNSTQHNEYVIGENITLYTDGRRGEVTFPLHVEDVTGSYHYRVMVNYPGTTTHCVFESVPFMVIQSPFQKYYAGGQNGAFVPGESPSRIYSSAATTKEDNIVAPAAPATLEINEVENTPNENTPNENTPNENTPNEVTNEKVQEEQ</sequence>
<dbReference type="AlphaFoldDB" id="A0AAD5PDU7"/>
<gene>
    <name evidence="3" type="ORF">BDA99DRAFT_465881</name>
</gene>
<protein>
    <submittedName>
        <fullName evidence="3">Uncharacterized protein</fullName>
    </submittedName>
</protein>
<comment type="caution">
    <text evidence="3">The sequence shown here is derived from an EMBL/GenBank/DDBJ whole genome shotgun (WGS) entry which is preliminary data.</text>
</comment>
<proteinExistence type="predicted"/>
<evidence type="ECO:0000313" key="4">
    <source>
        <dbReference type="Proteomes" id="UP001209540"/>
    </source>
</evidence>
<reference evidence="3" key="1">
    <citation type="journal article" date="2022" name="IScience">
        <title>Evolution of zygomycete secretomes and the origins of terrestrial fungal ecologies.</title>
        <authorList>
            <person name="Chang Y."/>
            <person name="Wang Y."/>
            <person name="Mondo S."/>
            <person name="Ahrendt S."/>
            <person name="Andreopoulos W."/>
            <person name="Barry K."/>
            <person name="Beard J."/>
            <person name="Benny G.L."/>
            <person name="Blankenship S."/>
            <person name="Bonito G."/>
            <person name="Cuomo C."/>
            <person name="Desiro A."/>
            <person name="Gervers K.A."/>
            <person name="Hundley H."/>
            <person name="Kuo A."/>
            <person name="LaButti K."/>
            <person name="Lang B.F."/>
            <person name="Lipzen A."/>
            <person name="O'Donnell K."/>
            <person name="Pangilinan J."/>
            <person name="Reynolds N."/>
            <person name="Sandor L."/>
            <person name="Smith M.E."/>
            <person name="Tsang A."/>
            <person name="Grigoriev I.V."/>
            <person name="Stajich J.E."/>
            <person name="Spatafora J.W."/>
        </authorList>
    </citation>
    <scope>NUCLEOTIDE SEQUENCE</scope>
    <source>
        <strain evidence="3">RSA 2281</strain>
    </source>
</reference>
<organism evidence="3 4">
    <name type="scientific">Phascolomyces articulosus</name>
    <dbReference type="NCBI Taxonomy" id="60185"/>
    <lineage>
        <taxon>Eukaryota</taxon>
        <taxon>Fungi</taxon>
        <taxon>Fungi incertae sedis</taxon>
        <taxon>Mucoromycota</taxon>
        <taxon>Mucoromycotina</taxon>
        <taxon>Mucoromycetes</taxon>
        <taxon>Mucorales</taxon>
        <taxon>Lichtheimiaceae</taxon>
        <taxon>Phascolomyces</taxon>
    </lineage>
</organism>
<feature type="compositionally biased region" description="Low complexity" evidence="1">
    <location>
        <begin position="205"/>
        <end position="227"/>
    </location>
</feature>
<keyword evidence="2" id="KW-0732">Signal</keyword>
<dbReference type="EMBL" id="JAIXMP010000019">
    <property type="protein sequence ID" value="KAI9257937.1"/>
    <property type="molecule type" value="Genomic_DNA"/>
</dbReference>
<accession>A0AAD5PDU7</accession>
<feature type="region of interest" description="Disordered" evidence="1">
    <location>
        <begin position="198"/>
        <end position="236"/>
    </location>
</feature>
<reference evidence="3" key="2">
    <citation type="submission" date="2023-02" db="EMBL/GenBank/DDBJ databases">
        <authorList>
            <consortium name="DOE Joint Genome Institute"/>
            <person name="Mondo S.J."/>
            <person name="Chang Y."/>
            <person name="Wang Y."/>
            <person name="Ahrendt S."/>
            <person name="Andreopoulos W."/>
            <person name="Barry K."/>
            <person name="Beard J."/>
            <person name="Benny G.L."/>
            <person name="Blankenship S."/>
            <person name="Bonito G."/>
            <person name="Cuomo C."/>
            <person name="Desiro A."/>
            <person name="Gervers K.A."/>
            <person name="Hundley H."/>
            <person name="Kuo A."/>
            <person name="LaButti K."/>
            <person name="Lang B.F."/>
            <person name="Lipzen A."/>
            <person name="O'Donnell K."/>
            <person name="Pangilinan J."/>
            <person name="Reynolds N."/>
            <person name="Sandor L."/>
            <person name="Smith M.W."/>
            <person name="Tsang A."/>
            <person name="Grigoriev I.V."/>
            <person name="Stajich J.E."/>
            <person name="Spatafora J.W."/>
        </authorList>
    </citation>
    <scope>NUCLEOTIDE SEQUENCE</scope>
    <source>
        <strain evidence="3">RSA 2281</strain>
    </source>
</reference>
<name>A0AAD5PDU7_9FUNG</name>
<feature type="signal peptide" evidence="2">
    <location>
        <begin position="1"/>
        <end position="20"/>
    </location>
</feature>
<evidence type="ECO:0000256" key="2">
    <source>
        <dbReference type="SAM" id="SignalP"/>
    </source>
</evidence>